<reference evidence="2" key="1">
    <citation type="submission" date="2013-06" db="EMBL/GenBank/DDBJ databases">
        <title>Complete Genome Sequence of Hyperthermophilic Palaeococcus pacificus DY20341T, Isolated from a Deep-Sea Hydrothermal Sediments.</title>
        <authorList>
            <person name="Zeng X."/>
            <person name="Shao Z."/>
        </authorList>
    </citation>
    <scope>NUCLEOTIDE SEQUENCE [LARGE SCALE GENOMIC DNA]</scope>
    <source>
        <strain evidence="2">DY20341</strain>
    </source>
</reference>
<dbReference type="STRING" id="1343739.PAP_01575"/>
<evidence type="ECO:0000313" key="1">
    <source>
        <dbReference type="EMBL" id="AIF68754.1"/>
    </source>
</evidence>
<dbReference type="Proteomes" id="UP000027981">
    <property type="component" value="Chromosome"/>
</dbReference>
<accession>A0A075LR14</accession>
<evidence type="ECO:0008006" key="3">
    <source>
        <dbReference type="Google" id="ProtNLM"/>
    </source>
</evidence>
<dbReference type="eggNOG" id="arCOG02969">
    <property type="taxonomic scope" value="Archaea"/>
</dbReference>
<dbReference type="HOGENOM" id="CLU_032882_0_0_2"/>
<keyword evidence="2" id="KW-1185">Reference proteome</keyword>
<evidence type="ECO:0000313" key="2">
    <source>
        <dbReference type="Proteomes" id="UP000027981"/>
    </source>
</evidence>
<sequence>MRRLTILLIIVLCIAAFLYWAPIDQHTLIIENITYEKTDDVLKVHKDDLPEPEGLLYNITMNISLKGELLSIDAIEEIKIRSNRTITNLLIFKNTSVAQKHIERIVVESASADVRAFYDSSLYAVLLNMTPESEWMSVKIYYHSTYDPLQDKPQTYIENHLNQNPADFYYLPLRAYVIDDMLPSKNQSVLITINPPANYTLAVLEEVNAFWSYRAILPENGAFKTDGHKPFYILLSRKKLYNTTIRIGNKTVSIRALTDEPYAANKLKDIIEFYSHVFMPYPYEDFTYIKIKGRRSNYKGHGLYGGIIASQFKTGLIAHETAHNWFGIYANFGALNEPLATYADILYENNSRIIDLLEVQCISSKDRTPIASIDMNNGKHYTNLYLRGAFIFRSLQFTIGDDAFFDGIKELLRECRTLNCYTTTSKTIKIMQRVFEETSNQSLGWFFDEWFYRSDYPKFVVTNATIKEKGDMYILTLNITEENGFMMPLEVMVEDERGSTLLKKVFVNGSASIRFELKGKPKRIILDPNDWIANKISDGNTTNQGLSIKEKGYYVNGIFVLIN</sequence>
<reference evidence="1 2" key="2">
    <citation type="journal article" date="2015" name="Genome Announc.">
        <title>Complete Genome Sequence of Hyperthermophilic Piezophilic Archaeon Palaeococcus pacificus DY20341T, Isolated from Deep-Sea Hydrothermal Sediments.</title>
        <authorList>
            <person name="Zeng X."/>
            <person name="Jebbar M."/>
            <person name="Shao Z."/>
        </authorList>
    </citation>
    <scope>NUCLEOTIDE SEQUENCE [LARGE SCALE GENOMIC DNA]</scope>
    <source>
        <strain evidence="1 2">DY20341</strain>
    </source>
</reference>
<dbReference type="OrthoDB" id="139771at2157"/>
<dbReference type="Gene3D" id="1.10.390.10">
    <property type="entry name" value="Neutral Protease Domain 2"/>
    <property type="match status" value="1"/>
</dbReference>
<dbReference type="AlphaFoldDB" id="A0A075LR14"/>
<dbReference type="SUPFAM" id="SSF55486">
    <property type="entry name" value="Metalloproteases ('zincins'), catalytic domain"/>
    <property type="match status" value="1"/>
</dbReference>
<proteinExistence type="predicted"/>
<dbReference type="GeneID" id="24841448"/>
<name>A0A075LR14_9EURY</name>
<protein>
    <recommendedName>
        <fullName evidence="3">Peptidase M1 membrane alanine aminopeptidase domain-containing protein</fullName>
    </recommendedName>
</protein>
<dbReference type="EMBL" id="CP006019">
    <property type="protein sequence ID" value="AIF68754.1"/>
    <property type="molecule type" value="Genomic_DNA"/>
</dbReference>
<dbReference type="InterPro" id="IPR027268">
    <property type="entry name" value="Peptidase_M4/M1_CTD_sf"/>
</dbReference>
<organism evidence="1 2">
    <name type="scientific">Palaeococcus pacificus DY20341</name>
    <dbReference type="NCBI Taxonomy" id="1343739"/>
    <lineage>
        <taxon>Archaea</taxon>
        <taxon>Methanobacteriati</taxon>
        <taxon>Methanobacteriota</taxon>
        <taxon>Thermococci</taxon>
        <taxon>Thermococcales</taxon>
        <taxon>Thermococcaceae</taxon>
        <taxon>Palaeococcus</taxon>
    </lineage>
</organism>
<dbReference type="RefSeq" id="WP_052649034.1">
    <property type="nucleotide sequence ID" value="NZ_CP006019.1"/>
</dbReference>
<dbReference type="KEGG" id="ppac:PAP_01575"/>
<gene>
    <name evidence="1" type="ORF">PAP_01575</name>
</gene>